<evidence type="ECO:0000256" key="2">
    <source>
        <dbReference type="SAM" id="SignalP"/>
    </source>
</evidence>
<comment type="caution">
    <text evidence="3">The sequence shown here is derived from an EMBL/GenBank/DDBJ whole genome shotgun (WGS) entry which is preliminary data.</text>
</comment>
<keyword evidence="2" id="KW-0732">Signal</keyword>
<dbReference type="AlphaFoldDB" id="A0A8S1HJM7"/>
<name>A0A8S1HJM7_9PELO</name>
<protein>
    <submittedName>
        <fullName evidence="3">Uncharacterized protein</fullName>
    </submittedName>
</protein>
<organism evidence="3 4">
    <name type="scientific">Caenorhabditis auriculariae</name>
    <dbReference type="NCBI Taxonomy" id="2777116"/>
    <lineage>
        <taxon>Eukaryota</taxon>
        <taxon>Metazoa</taxon>
        <taxon>Ecdysozoa</taxon>
        <taxon>Nematoda</taxon>
        <taxon>Chromadorea</taxon>
        <taxon>Rhabditida</taxon>
        <taxon>Rhabditina</taxon>
        <taxon>Rhabditomorpha</taxon>
        <taxon>Rhabditoidea</taxon>
        <taxon>Rhabditidae</taxon>
        <taxon>Peloderinae</taxon>
        <taxon>Caenorhabditis</taxon>
    </lineage>
</organism>
<dbReference type="EMBL" id="CAJGYM010000052">
    <property type="protein sequence ID" value="CAD6195227.1"/>
    <property type="molecule type" value="Genomic_DNA"/>
</dbReference>
<keyword evidence="4" id="KW-1185">Reference proteome</keyword>
<evidence type="ECO:0000256" key="1">
    <source>
        <dbReference type="SAM" id="MobiDB-lite"/>
    </source>
</evidence>
<gene>
    <name evidence="3" type="ORF">CAUJ_LOCUS11146</name>
</gene>
<evidence type="ECO:0000313" key="3">
    <source>
        <dbReference type="EMBL" id="CAD6195227.1"/>
    </source>
</evidence>
<feature type="region of interest" description="Disordered" evidence="1">
    <location>
        <begin position="73"/>
        <end position="101"/>
    </location>
</feature>
<feature type="chain" id="PRO_5035816071" evidence="2">
    <location>
        <begin position="19"/>
        <end position="101"/>
    </location>
</feature>
<reference evidence="3" key="1">
    <citation type="submission" date="2020-10" db="EMBL/GenBank/DDBJ databases">
        <authorList>
            <person name="Kikuchi T."/>
        </authorList>
    </citation>
    <scope>NUCLEOTIDE SEQUENCE</scope>
    <source>
        <strain evidence="3">NKZ352</strain>
    </source>
</reference>
<dbReference type="Proteomes" id="UP000835052">
    <property type="component" value="Unassembled WGS sequence"/>
</dbReference>
<sequence>MKLNLLLLFISLLIGSFAQVGLFYLPCHSNVECVAMLCKTHQQAYCRLMSDRKNGFCFCIQKVPEGQKYQIVTLPPPTEPSSTETTTTDNTTDSTTDSTTR</sequence>
<proteinExistence type="predicted"/>
<feature type="compositionally biased region" description="Low complexity" evidence="1">
    <location>
        <begin position="80"/>
        <end position="101"/>
    </location>
</feature>
<feature type="signal peptide" evidence="2">
    <location>
        <begin position="1"/>
        <end position="18"/>
    </location>
</feature>
<evidence type="ECO:0000313" key="4">
    <source>
        <dbReference type="Proteomes" id="UP000835052"/>
    </source>
</evidence>
<accession>A0A8S1HJM7</accession>